<feature type="transmembrane region" description="Helical" evidence="1">
    <location>
        <begin position="47"/>
        <end position="66"/>
    </location>
</feature>
<name>A0A7W7CED7_9PSEU</name>
<gene>
    <name evidence="2" type="ORF">HNR67_004122</name>
</gene>
<dbReference type="RefSeq" id="WP_185003884.1">
    <property type="nucleotide sequence ID" value="NZ_BAAAUI010000027.1"/>
</dbReference>
<keyword evidence="1" id="KW-0472">Membrane</keyword>
<reference evidence="2 3" key="1">
    <citation type="submission" date="2020-08" db="EMBL/GenBank/DDBJ databases">
        <title>Sequencing the genomes of 1000 actinobacteria strains.</title>
        <authorList>
            <person name="Klenk H.-P."/>
        </authorList>
    </citation>
    <scope>NUCLEOTIDE SEQUENCE [LARGE SCALE GENOMIC DNA]</scope>
    <source>
        <strain evidence="2 3">DSM 44230</strain>
    </source>
</reference>
<keyword evidence="1" id="KW-0812">Transmembrane</keyword>
<organism evidence="2 3">
    <name type="scientific">Crossiella cryophila</name>
    <dbReference type="NCBI Taxonomy" id="43355"/>
    <lineage>
        <taxon>Bacteria</taxon>
        <taxon>Bacillati</taxon>
        <taxon>Actinomycetota</taxon>
        <taxon>Actinomycetes</taxon>
        <taxon>Pseudonocardiales</taxon>
        <taxon>Pseudonocardiaceae</taxon>
        <taxon>Crossiella</taxon>
    </lineage>
</organism>
<feature type="transmembrane region" description="Helical" evidence="1">
    <location>
        <begin position="78"/>
        <end position="111"/>
    </location>
</feature>
<accession>A0A7W7CED7</accession>
<feature type="transmembrane region" description="Helical" evidence="1">
    <location>
        <begin position="183"/>
        <end position="203"/>
    </location>
</feature>
<feature type="transmembrane region" description="Helical" evidence="1">
    <location>
        <begin position="268"/>
        <end position="294"/>
    </location>
</feature>
<dbReference type="EMBL" id="JACHMH010000001">
    <property type="protein sequence ID" value="MBB4678004.1"/>
    <property type="molecule type" value="Genomic_DNA"/>
</dbReference>
<keyword evidence="1" id="KW-1133">Transmembrane helix</keyword>
<feature type="transmembrane region" description="Helical" evidence="1">
    <location>
        <begin position="223"/>
        <end position="247"/>
    </location>
</feature>
<sequence>MIRWSATLWSALYALVALGWVLGAPGYPFGPSDPAAHLSPLGGVPASTSAPLLAIGMALAAAIALLMSRGVRTGRPVLLTLAWLITAVLALVLNDGRVLMLIGYLPIVLVGGPLGLLPVSAYLDKFDGPNLNQFALVLGVLLWLAATLDYQRRTADACLSCGVGPRPMPRWARPEVAARWGKWCAYLAFLVPLAYAVTRWAWFGGFTLGLISEEFLREGQQNGLWIAGAGLGTFAAAGGLLTLGLVYRWGEVYPFWVPGLRGKRVSPLSAIIPASVVAVIVTAAGMGVFVGLVGRVGFSEFIVNPMTFFPFWGLALGAATVAYFLRRRVECGRHEDRVLVDL</sequence>
<feature type="transmembrane region" description="Helical" evidence="1">
    <location>
        <begin position="306"/>
        <end position="325"/>
    </location>
</feature>
<evidence type="ECO:0000256" key="1">
    <source>
        <dbReference type="SAM" id="Phobius"/>
    </source>
</evidence>
<keyword evidence="3" id="KW-1185">Reference proteome</keyword>
<evidence type="ECO:0000313" key="2">
    <source>
        <dbReference type="EMBL" id="MBB4678004.1"/>
    </source>
</evidence>
<proteinExistence type="predicted"/>
<dbReference type="AlphaFoldDB" id="A0A7W7CED7"/>
<protein>
    <submittedName>
        <fullName evidence="2">Uncharacterized protein</fullName>
    </submittedName>
</protein>
<dbReference type="Proteomes" id="UP000533598">
    <property type="component" value="Unassembled WGS sequence"/>
</dbReference>
<comment type="caution">
    <text evidence="2">The sequence shown here is derived from an EMBL/GenBank/DDBJ whole genome shotgun (WGS) entry which is preliminary data.</text>
</comment>
<evidence type="ECO:0000313" key="3">
    <source>
        <dbReference type="Proteomes" id="UP000533598"/>
    </source>
</evidence>